<accession>A0A2G8SBP8</accession>
<feature type="transmembrane region" description="Helical" evidence="1">
    <location>
        <begin position="137"/>
        <end position="159"/>
    </location>
</feature>
<name>A0A2G8SBP8_9APHY</name>
<sequence length="216" mass="23880">MCDLLVLWRCWVIWTALNHGLGYVVIALPALMFLASIVMGTFWIVKSVEPGNTLASPLPLQLGFAYFALSLGLNVVLTTLVVARLLAFRRANIAFLPPEHAKQYLSITAVIVESAALYSVFAIMFLITYGLKLPVNLFLLECAQASQPIAVYLIIYRVAQRKARSKDMLNEQTMSSANFCGGANARIHSATPRFINIEVEMESTVDTESGTLHNNR</sequence>
<comment type="caution">
    <text evidence="2">The sequence shown here is derived from an EMBL/GenBank/DDBJ whole genome shotgun (WGS) entry which is preliminary data.</text>
</comment>
<protein>
    <submittedName>
        <fullName evidence="2">Uncharacterized protein</fullName>
    </submittedName>
</protein>
<dbReference type="OrthoDB" id="2641762at2759"/>
<feature type="transmembrane region" description="Helical" evidence="1">
    <location>
        <begin position="104"/>
        <end position="131"/>
    </location>
</feature>
<keyword evidence="3" id="KW-1185">Reference proteome</keyword>
<evidence type="ECO:0000313" key="2">
    <source>
        <dbReference type="EMBL" id="PIL31163.1"/>
    </source>
</evidence>
<dbReference type="EMBL" id="AYKW01000012">
    <property type="protein sequence ID" value="PIL31163.1"/>
    <property type="molecule type" value="Genomic_DNA"/>
</dbReference>
<reference evidence="2 3" key="1">
    <citation type="journal article" date="2015" name="Sci. Rep.">
        <title>Chromosome-level genome map provides insights into diverse defense mechanisms in the medicinal fungus Ganoderma sinense.</title>
        <authorList>
            <person name="Zhu Y."/>
            <person name="Xu J."/>
            <person name="Sun C."/>
            <person name="Zhou S."/>
            <person name="Xu H."/>
            <person name="Nelson D.R."/>
            <person name="Qian J."/>
            <person name="Song J."/>
            <person name="Luo H."/>
            <person name="Xiang L."/>
            <person name="Li Y."/>
            <person name="Xu Z."/>
            <person name="Ji A."/>
            <person name="Wang L."/>
            <person name="Lu S."/>
            <person name="Hayward A."/>
            <person name="Sun W."/>
            <person name="Li X."/>
            <person name="Schwartz D.C."/>
            <person name="Wang Y."/>
            <person name="Chen S."/>
        </authorList>
    </citation>
    <scope>NUCLEOTIDE SEQUENCE [LARGE SCALE GENOMIC DNA]</scope>
    <source>
        <strain evidence="2 3">ZZ0214-1</strain>
    </source>
</reference>
<dbReference type="Proteomes" id="UP000230002">
    <property type="component" value="Unassembled WGS sequence"/>
</dbReference>
<proteinExistence type="predicted"/>
<feature type="transmembrane region" description="Helical" evidence="1">
    <location>
        <begin position="64"/>
        <end position="83"/>
    </location>
</feature>
<keyword evidence="1" id="KW-0472">Membrane</keyword>
<evidence type="ECO:0000256" key="1">
    <source>
        <dbReference type="SAM" id="Phobius"/>
    </source>
</evidence>
<dbReference type="AlphaFoldDB" id="A0A2G8SBP8"/>
<evidence type="ECO:0000313" key="3">
    <source>
        <dbReference type="Proteomes" id="UP000230002"/>
    </source>
</evidence>
<feature type="transmembrane region" description="Helical" evidence="1">
    <location>
        <begin position="21"/>
        <end position="44"/>
    </location>
</feature>
<keyword evidence="1" id="KW-0812">Transmembrane</keyword>
<gene>
    <name evidence="2" type="ORF">GSI_05860</name>
</gene>
<keyword evidence="1" id="KW-1133">Transmembrane helix</keyword>
<organism evidence="2 3">
    <name type="scientific">Ganoderma sinense ZZ0214-1</name>
    <dbReference type="NCBI Taxonomy" id="1077348"/>
    <lineage>
        <taxon>Eukaryota</taxon>
        <taxon>Fungi</taxon>
        <taxon>Dikarya</taxon>
        <taxon>Basidiomycota</taxon>
        <taxon>Agaricomycotina</taxon>
        <taxon>Agaricomycetes</taxon>
        <taxon>Polyporales</taxon>
        <taxon>Polyporaceae</taxon>
        <taxon>Ganoderma</taxon>
    </lineage>
</organism>